<sequence>MTARPRKQVRPHTEADYASRPFGLVEKPGMYPGEPEAWVYCDKFSYEERETVSLKTHTTADTYDIEVIRDGHRPRTVFLQTGLPGRKCSTSPDAYAVGCGWPEALQIHLEVGKWELAFYLVVISIREFHGRVYEREGFFVVKDRARSTPFSLSSSAALAADFVLIHATSTLLAYNDWGGANHYRGIPDGYQDDKASPLSSTQRPIARGMLRLPQNAPREANGTMKVKMGDLPRFPNLEYAWYFRYPRFGGNYIWQERFDEAPETQYCFRVPQADPETDKNPSRVTTFWDCSMVGRPGAQTVGLTGIMGCYTRYGMGSPRSSGGFQVYHWALAGTSLRYGDSCGTDLINIAGLEVDGVDY</sequence>
<gene>
    <name evidence="2" type="ORF">BJY01DRAFT_246499</name>
</gene>
<evidence type="ECO:0000259" key="1">
    <source>
        <dbReference type="Pfam" id="PF20254"/>
    </source>
</evidence>
<reference evidence="2 3" key="1">
    <citation type="submission" date="2024-07" db="EMBL/GenBank/DDBJ databases">
        <title>Section-level genome sequencing and comparative genomics of Aspergillus sections Usti and Cavernicolus.</title>
        <authorList>
            <consortium name="Lawrence Berkeley National Laboratory"/>
            <person name="Nybo J.L."/>
            <person name="Vesth T.C."/>
            <person name="Theobald S."/>
            <person name="Frisvad J.C."/>
            <person name="Larsen T.O."/>
            <person name="Kjaerboelling I."/>
            <person name="Rothschild-Mancinelli K."/>
            <person name="Lyhne E.K."/>
            <person name="Kogle M.E."/>
            <person name="Barry K."/>
            <person name="Clum A."/>
            <person name="Na H."/>
            <person name="Ledsgaard L."/>
            <person name="Lin J."/>
            <person name="Lipzen A."/>
            <person name="Kuo A."/>
            <person name="Riley R."/>
            <person name="Mondo S."/>
            <person name="Labutti K."/>
            <person name="Haridas S."/>
            <person name="Pangalinan J."/>
            <person name="Salamov A.A."/>
            <person name="Simmons B.A."/>
            <person name="Magnuson J.K."/>
            <person name="Chen J."/>
            <person name="Drula E."/>
            <person name="Henrissat B."/>
            <person name="Wiebenga A."/>
            <person name="Lubbers R.J."/>
            <person name="Gomes A.C."/>
            <person name="Makela M.R."/>
            <person name="Stajich J."/>
            <person name="Grigoriev I.V."/>
            <person name="Mortensen U.H."/>
            <person name="De Vries R.P."/>
            <person name="Baker S.E."/>
            <person name="Andersen M.R."/>
        </authorList>
    </citation>
    <scope>NUCLEOTIDE SEQUENCE [LARGE SCALE GENOMIC DNA]</scope>
    <source>
        <strain evidence="2 3">CBS 123904</strain>
    </source>
</reference>
<dbReference type="InterPro" id="IPR046540">
    <property type="entry name" value="DMFA2_C"/>
</dbReference>
<evidence type="ECO:0000313" key="3">
    <source>
        <dbReference type="Proteomes" id="UP001610446"/>
    </source>
</evidence>
<dbReference type="EMBL" id="JBFXLU010000051">
    <property type="protein sequence ID" value="KAL2848174.1"/>
    <property type="molecule type" value="Genomic_DNA"/>
</dbReference>
<evidence type="ECO:0000313" key="2">
    <source>
        <dbReference type="EMBL" id="KAL2848174.1"/>
    </source>
</evidence>
<organism evidence="2 3">
    <name type="scientific">Aspergillus pseudoustus</name>
    <dbReference type="NCBI Taxonomy" id="1810923"/>
    <lineage>
        <taxon>Eukaryota</taxon>
        <taxon>Fungi</taxon>
        <taxon>Dikarya</taxon>
        <taxon>Ascomycota</taxon>
        <taxon>Pezizomycotina</taxon>
        <taxon>Eurotiomycetes</taxon>
        <taxon>Eurotiomycetidae</taxon>
        <taxon>Eurotiales</taxon>
        <taxon>Aspergillaceae</taxon>
        <taxon>Aspergillus</taxon>
        <taxon>Aspergillus subgen. Nidulantes</taxon>
    </lineage>
</organism>
<feature type="domain" description="N,N-dimethylformamidase beta subunit-like C-terminal" evidence="1">
    <location>
        <begin position="248"/>
        <end position="358"/>
    </location>
</feature>
<name>A0ABR4K8T1_9EURO</name>
<protein>
    <recommendedName>
        <fullName evidence="1">N,N-dimethylformamidase beta subunit-like C-terminal domain-containing protein</fullName>
    </recommendedName>
</protein>
<feature type="domain" description="N,N-dimethylformamidase beta subunit-like C-terminal" evidence="1">
    <location>
        <begin position="69"/>
        <end position="207"/>
    </location>
</feature>
<keyword evidence="3" id="KW-1185">Reference proteome</keyword>
<dbReference type="Proteomes" id="UP001610446">
    <property type="component" value="Unassembled WGS sequence"/>
</dbReference>
<proteinExistence type="predicted"/>
<accession>A0ABR4K8T1</accession>
<comment type="caution">
    <text evidence="2">The sequence shown here is derived from an EMBL/GenBank/DDBJ whole genome shotgun (WGS) entry which is preliminary data.</text>
</comment>
<dbReference type="Pfam" id="PF20254">
    <property type="entry name" value="DMFA2_C"/>
    <property type="match status" value="2"/>
</dbReference>